<dbReference type="GeneID" id="40747057"/>
<keyword evidence="3" id="KW-1185">Reference proteome</keyword>
<evidence type="ECO:0000313" key="2">
    <source>
        <dbReference type="EMBL" id="KEQ88870.1"/>
    </source>
</evidence>
<organism evidence="2 3">
    <name type="scientific">Aureobasidium pullulans EXF-150</name>
    <dbReference type="NCBI Taxonomy" id="1043002"/>
    <lineage>
        <taxon>Eukaryota</taxon>
        <taxon>Fungi</taxon>
        <taxon>Dikarya</taxon>
        <taxon>Ascomycota</taxon>
        <taxon>Pezizomycotina</taxon>
        <taxon>Dothideomycetes</taxon>
        <taxon>Dothideomycetidae</taxon>
        <taxon>Dothideales</taxon>
        <taxon>Saccotheciaceae</taxon>
        <taxon>Aureobasidium</taxon>
    </lineage>
</organism>
<sequence length="73" mass="7820">MATVRCVDVESGEGATLAIACIPRPNRGCATERAYPSSAPAKSRDFPSWPTPSDIPRLSRPSTTINPAQNIHQ</sequence>
<dbReference type="RefSeq" id="XP_029765057.1">
    <property type="nucleotide sequence ID" value="XM_029904751.1"/>
</dbReference>
<feature type="compositionally biased region" description="Polar residues" evidence="1">
    <location>
        <begin position="60"/>
        <end position="73"/>
    </location>
</feature>
<dbReference type="Proteomes" id="UP000030706">
    <property type="component" value="Unassembled WGS sequence"/>
</dbReference>
<dbReference type="AlphaFoldDB" id="A0A074XTN4"/>
<accession>A0A074XTN4</accession>
<evidence type="ECO:0000313" key="3">
    <source>
        <dbReference type="Proteomes" id="UP000030706"/>
    </source>
</evidence>
<protein>
    <submittedName>
        <fullName evidence="2">Uncharacterized protein</fullName>
    </submittedName>
</protein>
<evidence type="ECO:0000256" key="1">
    <source>
        <dbReference type="SAM" id="MobiDB-lite"/>
    </source>
</evidence>
<dbReference type="EMBL" id="KL584975">
    <property type="protein sequence ID" value="KEQ88870.1"/>
    <property type="molecule type" value="Genomic_DNA"/>
</dbReference>
<proteinExistence type="predicted"/>
<name>A0A074XTN4_AURPU</name>
<feature type="region of interest" description="Disordered" evidence="1">
    <location>
        <begin position="30"/>
        <end position="73"/>
    </location>
</feature>
<dbReference type="HOGENOM" id="CLU_2704419_0_0_1"/>
<reference evidence="2 3" key="1">
    <citation type="journal article" date="2014" name="BMC Genomics">
        <title>Genome sequencing of four Aureobasidium pullulans varieties: biotechnological potential, stress tolerance, and description of new species.</title>
        <authorList>
            <person name="Gostin Ar C."/>
            <person name="Ohm R.A."/>
            <person name="Kogej T."/>
            <person name="Sonjak S."/>
            <person name="Turk M."/>
            <person name="Zajc J."/>
            <person name="Zalar P."/>
            <person name="Grube M."/>
            <person name="Sun H."/>
            <person name="Han J."/>
            <person name="Sharma A."/>
            <person name="Chiniquy J."/>
            <person name="Ngan C.Y."/>
            <person name="Lipzen A."/>
            <person name="Barry K."/>
            <person name="Grigoriev I.V."/>
            <person name="Gunde-Cimerman N."/>
        </authorList>
    </citation>
    <scope>NUCLEOTIDE SEQUENCE [LARGE SCALE GENOMIC DNA]</scope>
    <source>
        <strain evidence="2 3">EXF-150</strain>
    </source>
</reference>
<gene>
    <name evidence="2" type="ORF">M438DRAFT_342413</name>
</gene>